<organism evidence="3 4">
    <name type="scientific">Symbiodinium pilosum</name>
    <name type="common">Dinoflagellate</name>
    <dbReference type="NCBI Taxonomy" id="2952"/>
    <lineage>
        <taxon>Eukaryota</taxon>
        <taxon>Sar</taxon>
        <taxon>Alveolata</taxon>
        <taxon>Dinophyceae</taxon>
        <taxon>Suessiales</taxon>
        <taxon>Symbiodiniaceae</taxon>
        <taxon>Symbiodinium</taxon>
    </lineage>
</organism>
<reference evidence="3" key="1">
    <citation type="submission" date="2021-02" db="EMBL/GenBank/DDBJ databases">
        <authorList>
            <person name="Dougan E. K."/>
            <person name="Rhodes N."/>
            <person name="Thang M."/>
            <person name="Chan C."/>
        </authorList>
    </citation>
    <scope>NUCLEOTIDE SEQUENCE</scope>
</reference>
<feature type="coiled-coil region" evidence="1">
    <location>
        <begin position="71"/>
        <end position="140"/>
    </location>
</feature>
<dbReference type="InterPro" id="IPR026983">
    <property type="entry name" value="DHC"/>
</dbReference>
<feature type="domain" description="Dynein heavy chain coiled coil stalk" evidence="2">
    <location>
        <begin position="7"/>
        <end position="187"/>
    </location>
</feature>
<dbReference type="OrthoDB" id="447173at2759"/>
<dbReference type="Gene3D" id="1.20.920.20">
    <property type="match status" value="1"/>
</dbReference>
<comment type="caution">
    <text evidence="3">The sequence shown here is derived from an EMBL/GenBank/DDBJ whole genome shotgun (WGS) entry which is preliminary data.</text>
</comment>
<dbReference type="GO" id="GO:0008569">
    <property type="term" value="F:minus-end-directed microtubule motor activity"/>
    <property type="evidence" value="ECO:0007669"/>
    <property type="project" value="TreeGrafter"/>
</dbReference>
<evidence type="ECO:0000313" key="4">
    <source>
        <dbReference type="Proteomes" id="UP000649617"/>
    </source>
</evidence>
<gene>
    <name evidence="3" type="primary">DHC1</name>
    <name evidence="3" type="ORF">SPIL2461_LOCUS696</name>
</gene>
<name>A0A812IX38_SYMPI</name>
<dbReference type="PANTHER" id="PTHR10676">
    <property type="entry name" value="DYNEIN HEAVY CHAIN FAMILY PROTEIN"/>
    <property type="match status" value="1"/>
</dbReference>
<dbReference type="GO" id="GO:0045505">
    <property type="term" value="F:dynein intermediate chain binding"/>
    <property type="evidence" value="ECO:0007669"/>
    <property type="project" value="InterPro"/>
</dbReference>
<feature type="non-terminal residue" evidence="3">
    <location>
        <position position="188"/>
    </location>
</feature>
<dbReference type="PANTHER" id="PTHR10676:SF343">
    <property type="entry name" value="DYNEIN AXONEMAL HEAVY CHAIN 10"/>
    <property type="match status" value="1"/>
</dbReference>
<dbReference type="GO" id="GO:0030286">
    <property type="term" value="C:dynein complex"/>
    <property type="evidence" value="ECO:0007669"/>
    <property type="project" value="InterPro"/>
</dbReference>
<sequence length="188" mass="21836">AMLSDVGLLRALQEYKKDEMKEKQIKRIRDYLGKEKDVFEGEKMKSVSRAGYGLLQWVLAMVKYYEVARGVAPKRELVNKLQQKKEEAEENLKNINKELKELAENLEIVTQERQVQSDKLKQLKEDADTMTRRLNAASQLIEGLGSERKRWTEDLQKMGEVKKRLVGDCLLNAAFVSYAGPFNHEFRK</sequence>
<dbReference type="EMBL" id="CAJNIZ010000592">
    <property type="protein sequence ID" value="CAE7170353.1"/>
    <property type="molecule type" value="Genomic_DNA"/>
</dbReference>
<dbReference type="Proteomes" id="UP000649617">
    <property type="component" value="Unassembled WGS sequence"/>
</dbReference>
<feature type="non-terminal residue" evidence="3">
    <location>
        <position position="1"/>
    </location>
</feature>
<keyword evidence="1" id="KW-0175">Coiled coil</keyword>
<evidence type="ECO:0000256" key="1">
    <source>
        <dbReference type="SAM" id="Coils"/>
    </source>
</evidence>
<keyword evidence="4" id="KW-1185">Reference proteome</keyword>
<protein>
    <submittedName>
        <fullName evidence="3">DHC1 protein</fullName>
    </submittedName>
</protein>
<dbReference type="InterPro" id="IPR024743">
    <property type="entry name" value="Dynein_HC_stalk"/>
</dbReference>
<evidence type="ECO:0000313" key="3">
    <source>
        <dbReference type="EMBL" id="CAE7170353.1"/>
    </source>
</evidence>
<dbReference type="GO" id="GO:0097729">
    <property type="term" value="C:9+2 motile cilium"/>
    <property type="evidence" value="ECO:0007669"/>
    <property type="project" value="TreeGrafter"/>
</dbReference>
<accession>A0A812IX38</accession>
<dbReference type="GO" id="GO:0060294">
    <property type="term" value="P:cilium movement involved in cell motility"/>
    <property type="evidence" value="ECO:0007669"/>
    <property type="project" value="TreeGrafter"/>
</dbReference>
<proteinExistence type="predicted"/>
<dbReference type="AlphaFoldDB" id="A0A812IX38"/>
<dbReference type="Pfam" id="PF12777">
    <property type="entry name" value="MT"/>
    <property type="match status" value="1"/>
</dbReference>
<evidence type="ECO:0000259" key="2">
    <source>
        <dbReference type="Pfam" id="PF12777"/>
    </source>
</evidence>
<dbReference type="GO" id="GO:0051959">
    <property type="term" value="F:dynein light intermediate chain binding"/>
    <property type="evidence" value="ECO:0007669"/>
    <property type="project" value="InterPro"/>
</dbReference>